<evidence type="ECO:0000313" key="8">
    <source>
        <dbReference type="EMBL" id="TCM67282.1"/>
    </source>
</evidence>
<gene>
    <name evidence="8" type="ORF">EC844_10954</name>
</gene>
<protein>
    <recommendedName>
        <fullName evidence="10">Lipoprotein</fullName>
    </recommendedName>
</protein>
<evidence type="ECO:0000256" key="6">
    <source>
        <dbReference type="ARBA" id="ARBA00023288"/>
    </source>
</evidence>
<feature type="compositionally biased region" description="Polar residues" evidence="7">
    <location>
        <begin position="61"/>
        <end position="73"/>
    </location>
</feature>
<accession>A0A4R1XVJ5</accession>
<dbReference type="Proteomes" id="UP000294963">
    <property type="component" value="Unassembled WGS sequence"/>
</dbReference>
<dbReference type="PROSITE" id="PS51257">
    <property type="entry name" value="PROKAR_LIPOPROTEIN"/>
    <property type="match status" value="1"/>
</dbReference>
<evidence type="ECO:0000313" key="9">
    <source>
        <dbReference type="Proteomes" id="UP000294963"/>
    </source>
</evidence>
<name>A0A4R1XVJ5_ACICA</name>
<organism evidence="8 9">
    <name type="scientific">Acinetobacter calcoaceticus</name>
    <dbReference type="NCBI Taxonomy" id="471"/>
    <lineage>
        <taxon>Bacteria</taxon>
        <taxon>Pseudomonadati</taxon>
        <taxon>Pseudomonadota</taxon>
        <taxon>Gammaproteobacteria</taxon>
        <taxon>Moraxellales</taxon>
        <taxon>Moraxellaceae</taxon>
        <taxon>Acinetobacter</taxon>
        <taxon>Acinetobacter calcoaceticus/baumannii complex</taxon>
    </lineage>
</organism>
<keyword evidence="5" id="KW-0998">Cell outer membrane</keyword>
<evidence type="ECO:0000256" key="4">
    <source>
        <dbReference type="ARBA" id="ARBA00023139"/>
    </source>
</evidence>
<proteinExistence type="predicted"/>
<feature type="region of interest" description="Disordered" evidence="7">
    <location>
        <begin position="46"/>
        <end position="73"/>
    </location>
</feature>
<evidence type="ECO:0000256" key="7">
    <source>
        <dbReference type="SAM" id="MobiDB-lite"/>
    </source>
</evidence>
<evidence type="ECO:0000256" key="1">
    <source>
        <dbReference type="ARBA" id="ARBA00004459"/>
    </source>
</evidence>
<comment type="subcellular location">
    <subcellularLocation>
        <location evidence="1">Cell outer membrane</location>
        <topology evidence="1">Lipid-anchor</topology>
    </subcellularLocation>
</comment>
<dbReference type="OrthoDB" id="6713528at2"/>
<evidence type="ECO:0000256" key="5">
    <source>
        <dbReference type="ARBA" id="ARBA00023237"/>
    </source>
</evidence>
<keyword evidence="3" id="KW-0472">Membrane</keyword>
<dbReference type="InterPro" id="IPR032831">
    <property type="entry name" value="LptM_cons"/>
</dbReference>
<evidence type="ECO:0000256" key="2">
    <source>
        <dbReference type="ARBA" id="ARBA00022729"/>
    </source>
</evidence>
<dbReference type="NCBIfam" id="NF047847">
    <property type="entry name" value="SS_mature_LptM"/>
    <property type="match status" value="1"/>
</dbReference>
<evidence type="ECO:0000256" key="3">
    <source>
        <dbReference type="ARBA" id="ARBA00023136"/>
    </source>
</evidence>
<comment type="caution">
    <text evidence="8">The sequence shown here is derived from an EMBL/GenBank/DDBJ whole genome shotgun (WGS) entry which is preliminary data.</text>
</comment>
<evidence type="ECO:0008006" key="10">
    <source>
        <dbReference type="Google" id="ProtNLM"/>
    </source>
</evidence>
<sequence length="73" mass="7983">MRHIISAGCVLTTAMLMVGCGQSGALQLPSDQNFDKRARYLLTSNKQEQVQREKQQAGKADTQQAASELSESK</sequence>
<reference evidence="8 9" key="1">
    <citation type="submission" date="2019-03" db="EMBL/GenBank/DDBJ databases">
        <title>Genomic analyses of the natural microbiome of Caenorhabditis elegans.</title>
        <authorList>
            <person name="Samuel B."/>
        </authorList>
    </citation>
    <scope>NUCLEOTIDE SEQUENCE [LARGE SCALE GENOMIC DNA]</scope>
    <source>
        <strain evidence="8 9">JUb89</strain>
    </source>
</reference>
<keyword evidence="2" id="KW-0732">Signal</keyword>
<keyword evidence="6" id="KW-0449">Lipoprotein</keyword>
<dbReference type="AlphaFoldDB" id="A0A4R1XVJ5"/>
<dbReference type="EMBL" id="SLVJ01000009">
    <property type="protein sequence ID" value="TCM67282.1"/>
    <property type="molecule type" value="Genomic_DNA"/>
</dbReference>
<keyword evidence="9" id="KW-1185">Reference proteome</keyword>
<keyword evidence="4" id="KW-0564">Palmitate</keyword>